<accession>A0ABY5HMP1</accession>
<dbReference type="EMBL" id="CP073347">
    <property type="protein sequence ID" value="UTW13538.1"/>
    <property type="molecule type" value="Genomic_DNA"/>
</dbReference>
<keyword evidence="3" id="KW-1185">Reference proteome</keyword>
<evidence type="ECO:0000259" key="1">
    <source>
        <dbReference type="Pfam" id="PF00561"/>
    </source>
</evidence>
<dbReference type="InterPro" id="IPR000073">
    <property type="entry name" value="AB_hydrolase_1"/>
</dbReference>
<protein>
    <submittedName>
        <fullName evidence="2">Alpha/beta hydrolase</fullName>
    </submittedName>
</protein>
<keyword evidence="2" id="KW-0378">Hydrolase</keyword>
<dbReference type="PANTHER" id="PTHR43433">
    <property type="entry name" value="HYDROLASE, ALPHA/BETA FOLD FAMILY PROTEIN"/>
    <property type="match status" value="1"/>
</dbReference>
<gene>
    <name evidence="2" type="ORF">KDW95_07810</name>
</gene>
<dbReference type="Gene3D" id="3.40.50.1820">
    <property type="entry name" value="alpha/beta hydrolase"/>
    <property type="match status" value="1"/>
</dbReference>
<feature type="domain" description="AB hydrolase-1" evidence="1">
    <location>
        <begin position="35"/>
        <end position="144"/>
    </location>
</feature>
<dbReference type="RefSeq" id="WP_255855728.1">
    <property type="nucleotide sequence ID" value="NZ_CP073347.1"/>
</dbReference>
<dbReference type="SUPFAM" id="SSF53474">
    <property type="entry name" value="alpha/beta-Hydrolases"/>
    <property type="match status" value="1"/>
</dbReference>
<dbReference type="Pfam" id="PF00561">
    <property type="entry name" value="Abhydrolase_1"/>
    <property type="match status" value="1"/>
</dbReference>
<name>A0ABY5HMP1_9GAMM</name>
<sequence>MRHPFSVDRHCLKLADQHLSYRLYHNEAAVSDRKLVLLHGAGVAGLDTWHALTAFTRQWRWILVPDQRGMGDTHSPDQVEHPYGIQVLVADLVALVDHLGWQGFDLGGYSLGGLVAMLFKQQQSARVRKQYLLESAILDRPDWTSTVALRQRYSAAVGHLVGTNAQQGVYQFLDAISPDRKIKPEAEKMMVSRLAARPKGFANALNAVTRAIGELDRDALVAAQGDVSSFIGGRSVDPMHQYHRQLAERLPNWHYFLVAGTDHSLPFQKPRQIAATMETELLRYLESADT</sequence>
<dbReference type="Proteomes" id="UP001058461">
    <property type="component" value="Chromosome"/>
</dbReference>
<dbReference type="InterPro" id="IPR050471">
    <property type="entry name" value="AB_hydrolase"/>
</dbReference>
<evidence type="ECO:0000313" key="2">
    <source>
        <dbReference type="EMBL" id="UTW13538.1"/>
    </source>
</evidence>
<dbReference type="PANTHER" id="PTHR43433:SF5">
    <property type="entry name" value="AB HYDROLASE-1 DOMAIN-CONTAINING PROTEIN"/>
    <property type="match status" value="1"/>
</dbReference>
<organism evidence="2 3">
    <name type="scientific">Marinobacterium rhizophilum</name>
    <dbReference type="NCBI Taxonomy" id="420402"/>
    <lineage>
        <taxon>Bacteria</taxon>
        <taxon>Pseudomonadati</taxon>
        <taxon>Pseudomonadota</taxon>
        <taxon>Gammaproteobacteria</taxon>
        <taxon>Oceanospirillales</taxon>
        <taxon>Oceanospirillaceae</taxon>
        <taxon>Marinobacterium</taxon>
    </lineage>
</organism>
<dbReference type="InterPro" id="IPR029058">
    <property type="entry name" value="AB_hydrolase_fold"/>
</dbReference>
<reference evidence="2" key="1">
    <citation type="submission" date="2021-04" db="EMBL/GenBank/DDBJ databases">
        <title>Oceanospirillales bacteria with DddD are important DMSP degraders in coastal seawater.</title>
        <authorList>
            <person name="Liu J."/>
        </authorList>
    </citation>
    <scope>NUCLEOTIDE SEQUENCE</scope>
    <source>
        <strain evidence="2">D13-1</strain>
    </source>
</reference>
<evidence type="ECO:0000313" key="3">
    <source>
        <dbReference type="Proteomes" id="UP001058461"/>
    </source>
</evidence>
<dbReference type="GO" id="GO:0016787">
    <property type="term" value="F:hydrolase activity"/>
    <property type="evidence" value="ECO:0007669"/>
    <property type="project" value="UniProtKB-KW"/>
</dbReference>
<proteinExistence type="predicted"/>